<reference evidence="4" key="1">
    <citation type="submission" date="2017-09" db="EMBL/GenBank/DDBJ databases">
        <title>Depth-based differentiation of microbial function through sediment-hosted aquifers and enrichment of novel symbionts in the deep terrestrial subsurface.</title>
        <authorList>
            <person name="Probst A.J."/>
            <person name="Ladd B."/>
            <person name="Jarett J.K."/>
            <person name="Geller-Mcgrath D.E."/>
            <person name="Sieber C.M.K."/>
            <person name="Emerson J.B."/>
            <person name="Anantharaman K."/>
            <person name="Thomas B.C."/>
            <person name="Malmstrom R."/>
            <person name="Stieglmeier M."/>
            <person name="Klingl A."/>
            <person name="Woyke T."/>
            <person name="Ryan C.M."/>
            <person name="Banfield J.F."/>
        </authorList>
    </citation>
    <scope>NUCLEOTIDE SEQUENCE [LARGE SCALE GENOMIC DNA]</scope>
</reference>
<sequence>MLFPVILEYSYQEWLNIIGNIFRNLWASGIVVAFAAVLLIPLAIKTITFNRREAKISTAEEFESKFKDLLEGKEKIVIFIDDLDRCNTKTVKLILDSLKTFFQHRECSYIITGDHTVIERYAAEELQLPEEMSLQQKLQEGRRFLKKLFDVYWRLPLPTPQQFSIFVNDEITNSNIVFKDNTQLVNFKSFLLDDNLFERNPRHVKRFITKVRFPIESIHLQIKELEGLQEPNASVMDSQKALEEILNNPDLLAKVLLFEEFSYPLYERLVLQPAELITHEKSLRSGVEPKELSIGKEKVLNILENRQEELEKYILLVNRNPKFTDENNSVIHEVANYFSFSGSTGLPSIRGPDESKIPDYLKNGQLVEQFGKILIEGTTKERNKYFSDKALKVFQESQEQEKVNVISESLKMAAILNEWAKDLESWKQNFDSLPVDKQNTTAKLLFSALLRKRPELMAEVIRGKPNFAILLWETVDSDDASKFHKETHTHLSVVAVNHLDESSPNLKAIEIYLKKISKDIRPEIEKRLVDPNACKNYLTQLKIDNLSEGNLASITKTKLESFLDQIDWVAQNKDFLKEIDLFAVAQQKIRNLAKKADYLPHIIELRDVFEFIDADREELYNNLVEQVKKSNLELLTKPSVQNFLNKDQKIQIFQVLVNIFASNKALQKRISVADLLSQNNQLWVSISKDDIQGVLRRLKVAKVQRNKELSEKRQTVLVSWGYEETKK</sequence>
<feature type="domain" description="KAP NTPase" evidence="2">
    <location>
        <begin position="23"/>
        <end position="211"/>
    </location>
</feature>
<proteinExistence type="predicted"/>
<name>A0A2M7D8J8_9BACT</name>
<keyword evidence="1" id="KW-0812">Transmembrane</keyword>
<evidence type="ECO:0000256" key="1">
    <source>
        <dbReference type="SAM" id="Phobius"/>
    </source>
</evidence>
<feature type="transmembrane region" description="Helical" evidence="1">
    <location>
        <begin position="25"/>
        <end position="44"/>
    </location>
</feature>
<dbReference type="Pfam" id="PF07693">
    <property type="entry name" value="KAP_NTPase"/>
    <property type="match status" value="1"/>
</dbReference>
<keyword evidence="1" id="KW-0472">Membrane</keyword>
<dbReference type="Proteomes" id="UP000230304">
    <property type="component" value="Unassembled WGS sequence"/>
</dbReference>
<dbReference type="InterPro" id="IPR011646">
    <property type="entry name" value="KAP_P-loop"/>
</dbReference>
<evidence type="ECO:0000259" key="2">
    <source>
        <dbReference type="Pfam" id="PF07693"/>
    </source>
</evidence>
<dbReference type="EMBL" id="PEUA01000010">
    <property type="protein sequence ID" value="PIV43474.1"/>
    <property type="molecule type" value="Genomic_DNA"/>
</dbReference>
<accession>A0A2M7D8J8</accession>
<comment type="caution">
    <text evidence="3">The sequence shown here is derived from an EMBL/GenBank/DDBJ whole genome shotgun (WGS) entry which is preliminary data.</text>
</comment>
<dbReference type="AlphaFoldDB" id="A0A2M7D8J8"/>
<dbReference type="InterPro" id="IPR027417">
    <property type="entry name" value="P-loop_NTPase"/>
</dbReference>
<gene>
    <name evidence="3" type="ORF">COS26_00435</name>
</gene>
<protein>
    <recommendedName>
        <fullName evidence="2">KAP NTPase domain-containing protein</fullName>
    </recommendedName>
</protein>
<dbReference type="Gene3D" id="3.40.50.300">
    <property type="entry name" value="P-loop containing nucleotide triphosphate hydrolases"/>
    <property type="match status" value="1"/>
</dbReference>
<organism evidence="3 4">
    <name type="scientific">Candidatus Nealsonbacteria bacterium CG02_land_8_20_14_3_00_40_11</name>
    <dbReference type="NCBI Taxonomy" id="1974700"/>
    <lineage>
        <taxon>Bacteria</taxon>
        <taxon>Candidatus Nealsoniibacteriota</taxon>
    </lineage>
</organism>
<evidence type="ECO:0000313" key="4">
    <source>
        <dbReference type="Proteomes" id="UP000230304"/>
    </source>
</evidence>
<evidence type="ECO:0000313" key="3">
    <source>
        <dbReference type="EMBL" id="PIV43474.1"/>
    </source>
</evidence>
<keyword evidence="1" id="KW-1133">Transmembrane helix</keyword>